<dbReference type="InterPro" id="IPR044059">
    <property type="entry name" value="Csn1/TTC4_wheel"/>
</dbReference>
<name>A0AAJ0GXH0_9PEZI</name>
<feature type="compositionally biased region" description="Low complexity" evidence="4">
    <location>
        <begin position="41"/>
        <end position="54"/>
    </location>
</feature>
<dbReference type="SUPFAM" id="SSF48452">
    <property type="entry name" value="TPR-like"/>
    <property type="match status" value="1"/>
</dbReference>
<dbReference type="CDD" id="cd21381">
    <property type="entry name" value="CTWD_TTC4"/>
    <property type="match status" value="1"/>
</dbReference>
<evidence type="ECO:0000313" key="7">
    <source>
        <dbReference type="Proteomes" id="UP001273166"/>
    </source>
</evidence>
<feature type="region of interest" description="Disordered" evidence="4">
    <location>
        <begin position="1"/>
        <end position="68"/>
    </location>
</feature>
<dbReference type="Pfam" id="PF18972">
    <property type="entry name" value="Wheel"/>
    <property type="match status" value="1"/>
</dbReference>
<dbReference type="InterPro" id="IPR019734">
    <property type="entry name" value="TPR_rpt"/>
</dbReference>
<reference evidence="6" key="1">
    <citation type="journal article" date="2023" name="Mol. Phylogenet. Evol.">
        <title>Genome-scale phylogeny and comparative genomics of the fungal order Sordariales.</title>
        <authorList>
            <person name="Hensen N."/>
            <person name="Bonometti L."/>
            <person name="Westerberg I."/>
            <person name="Brannstrom I.O."/>
            <person name="Guillou S."/>
            <person name="Cros-Aarteil S."/>
            <person name="Calhoun S."/>
            <person name="Haridas S."/>
            <person name="Kuo A."/>
            <person name="Mondo S."/>
            <person name="Pangilinan J."/>
            <person name="Riley R."/>
            <person name="LaButti K."/>
            <person name="Andreopoulos B."/>
            <person name="Lipzen A."/>
            <person name="Chen C."/>
            <person name="Yan M."/>
            <person name="Daum C."/>
            <person name="Ng V."/>
            <person name="Clum A."/>
            <person name="Steindorff A."/>
            <person name="Ohm R.A."/>
            <person name="Martin F."/>
            <person name="Silar P."/>
            <person name="Natvig D.O."/>
            <person name="Lalanne C."/>
            <person name="Gautier V."/>
            <person name="Ament-Velasquez S.L."/>
            <person name="Kruys A."/>
            <person name="Hutchinson M.I."/>
            <person name="Powell A.J."/>
            <person name="Barry K."/>
            <person name="Miller A.N."/>
            <person name="Grigoriev I.V."/>
            <person name="Debuchy R."/>
            <person name="Gladieux P."/>
            <person name="Hiltunen Thoren M."/>
            <person name="Johannesson H."/>
        </authorList>
    </citation>
    <scope>NUCLEOTIDE SEQUENCE</scope>
    <source>
        <strain evidence="6">CBS 333.67</strain>
    </source>
</reference>
<organism evidence="6 7">
    <name type="scientific">Chaetomium strumarium</name>
    <dbReference type="NCBI Taxonomy" id="1170767"/>
    <lineage>
        <taxon>Eukaryota</taxon>
        <taxon>Fungi</taxon>
        <taxon>Dikarya</taxon>
        <taxon>Ascomycota</taxon>
        <taxon>Pezizomycotina</taxon>
        <taxon>Sordariomycetes</taxon>
        <taxon>Sordariomycetidae</taxon>
        <taxon>Sordariales</taxon>
        <taxon>Chaetomiaceae</taxon>
        <taxon>Chaetomium</taxon>
    </lineage>
</organism>
<feature type="compositionally biased region" description="Acidic residues" evidence="4">
    <location>
        <begin position="203"/>
        <end position="213"/>
    </location>
</feature>
<feature type="compositionally biased region" description="Basic and acidic residues" evidence="4">
    <location>
        <begin position="1"/>
        <end position="12"/>
    </location>
</feature>
<keyword evidence="1" id="KW-0677">Repeat</keyword>
<feature type="compositionally biased region" description="Acidic residues" evidence="4">
    <location>
        <begin position="225"/>
        <end position="234"/>
    </location>
</feature>
<comment type="similarity">
    <text evidence="3">Belongs to the TTC4 family.</text>
</comment>
<dbReference type="SMART" id="SM00028">
    <property type="entry name" value="TPR"/>
    <property type="match status" value="3"/>
</dbReference>
<evidence type="ECO:0000256" key="1">
    <source>
        <dbReference type="ARBA" id="ARBA00022737"/>
    </source>
</evidence>
<feature type="region of interest" description="Disordered" evidence="4">
    <location>
        <begin position="196"/>
        <end position="234"/>
    </location>
</feature>
<accession>A0AAJ0GXH0</accession>
<keyword evidence="2" id="KW-0802">TPR repeat</keyword>
<proteinExistence type="inferred from homology"/>
<comment type="caution">
    <text evidence="6">The sequence shown here is derived from an EMBL/GenBank/DDBJ whole genome shotgun (WGS) entry which is preliminary data.</text>
</comment>
<dbReference type="Gene3D" id="1.25.40.10">
    <property type="entry name" value="Tetratricopeptide repeat domain"/>
    <property type="match status" value="1"/>
</dbReference>
<sequence length="501" mass="54867">MDQIAKDTESLKLGDSSSPSSSTTTATTTTHGPAPPPAPPSATDNNNNNNMDMDITSMLPELPPGRRTHNYAGMTLEETVADLKTHPLFMTELDPAAAEDNEELAALQALAYEGTPRENAANFKEQGNECFREKRWLDAKEFYGKGIAILVGEERRRAAGGRRRVRKEGAGTSSSSGGGAAGKKGVVVVLDAEAGTRSAGPDLSDDKEKEDEEGQKRVGNHHPDDDFEEVDDDPAEVAAEQALLETLSVNRAACHLELRNYRSCTVDCAAALRLNPRNLKALYRSARALLAVHKLAEADDACARGLALDPANKPLRTLTHEIARAREADLDRRKREDERLAREKLRDTLLRTALQARGIVTRTTPGRRPPDMEDAQIRLSPDELDPASGLVFPTMLLYPCHMESDFIKAFSERESLEQHFGYVFPLPWDKTGEYGVGSVECYVENARGGLVKVGKKVPLLKVLSGGDVPVVDGLLKVFVVPRARAEGWVREWKEAKAKQVQ</sequence>
<dbReference type="InterPro" id="IPR011990">
    <property type="entry name" value="TPR-like_helical_dom_sf"/>
</dbReference>
<dbReference type="GeneID" id="87884592"/>
<evidence type="ECO:0000259" key="5">
    <source>
        <dbReference type="Pfam" id="PF18972"/>
    </source>
</evidence>
<keyword evidence="7" id="KW-1185">Reference proteome</keyword>
<protein>
    <recommendedName>
        <fullName evidence="5">Cns1/TTC4 wheel domain-containing protein</fullName>
    </recommendedName>
</protein>
<gene>
    <name evidence="6" type="ORF">B0T15DRAFT_433124</name>
</gene>
<reference evidence="6" key="2">
    <citation type="submission" date="2023-06" db="EMBL/GenBank/DDBJ databases">
        <authorList>
            <consortium name="Lawrence Berkeley National Laboratory"/>
            <person name="Mondo S.J."/>
            <person name="Hensen N."/>
            <person name="Bonometti L."/>
            <person name="Westerberg I."/>
            <person name="Brannstrom I.O."/>
            <person name="Guillou S."/>
            <person name="Cros-Aarteil S."/>
            <person name="Calhoun S."/>
            <person name="Haridas S."/>
            <person name="Kuo A."/>
            <person name="Pangilinan J."/>
            <person name="Riley R."/>
            <person name="Labutti K."/>
            <person name="Andreopoulos B."/>
            <person name="Lipzen A."/>
            <person name="Chen C."/>
            <person name="Yanf M."/>
            <person name="Daum C."/>
            <person name="Ng V."/>
            <person name="Clum A."/>
            <person name="Steindorff A."/>
            <person name="Ohm R."/>
            <person name="Martin F."/>
            <person name="Silar P."/>
            <person name="Natvig D."/>
            <person name="Lalanne C."/>
            <person name="Gautier V."/>
            <person name="Ament-Velasquez S.L."/>
            <person name="Kruys A."/>
            <person name="Hutchinson M.I."/>
            <person name="Powell A.J."/>
            <person name="Barry K."/>
            <person name="Miller A.N."/>
            <person name="Grigoriev I.V."/>
            <person name="Debuchy R."/>
            <person name="Gladieux P."/>
            <person name="Thoren M.H."/>
            <person name="Johannesson H."/>
        </authorList>
    </citation>
    <scope>NUCLEOTIDE SEQUENCE</scope>
    <source>
        <strain evidence="6">CBS 333.67</strain>
    </source>
</reference>
<dbReference type="GO" id="GO:0051879">
    <property type="term" value="F:Hsp90 protein binding"/>
    <property type="evidence" value="ECO:0007669"/>
    <property type="project" value="InterPro"/>
</dbReference>
<evidence type="ECO:0000256" key="2">
    <source>
        <dbReference type="ARBA" id="ARBA00022803"/>
    </source>
</evidence>
<feature type="domain" description="Cns1/TTC4 wheel" evidence="5">
    <location>
        <begin position="382"/>
        <end position="492"/>
    </location>
</feature>
<dbReference type="GO" id="GO:0005634">
    <property type="term" value="C:nucleus"/>
    <property type="evidence" value="ECO:0007669"/>
    <property type="project" value="TreeGrafter"/>
</dbReference>
<dbReference type="PANTHER" id="PTHR46035">
    <property type="entry name" value="TETRATRICOPEPTIDE REPEAT PROTEIN 4"/>
    <property type="match status" value="1"/>
</dbReference>
<evidence type="ECO:0000256" key="4">
    <source>
        <dbReference type="SAM" id="MobiDB-lite"/>
    </source>
</evidence>
<evidence type="ECO:0000313" key="6">
    <source>
        <dbReference type="EMBL" id="KAK3307525.1"/>
    </source>
</evidence>
<dbReference type="GO" id="GO:0005829">
    <property type="term" value="C:cytosol"/>
    <property type="evidence" value="ECO:0007669"/>
    <property type="project" value="TreeGrafter"/>
</dbReference>
<feature type="region of interest" description="Disordered" evidence="4">
    <location>
        <begin position="158"/>
        <end position="182"/>
    </location>
</feature>
<dbReference type="GO" id="GO:0006457">
    <property type="term" value="P:protein folding"/>
    <property type="evidence" value="ECO:0007669"/>
    <property type="project" value="TreeGrafter"/>
</dbReference>
<feature type="compositionally biased region" description="Low complexity" evidence="4">
    <location>
        <begin position="16"/>
        <end position="32"/>
    </location>
</feature>
<evidence type="ECO:0000256" key="3">
    <source>
        <dbReference type="ARBA" id="ARBA00023602"/>
    </source>
</evidence>
<dbReference type="GO" id="GO:0030544">
    <property type="term" value="F:Hsp70 protein binding"/>
    <property type="evidence" value="ECO:0007669"/>
    <property type="project" value="TreeGrafter"/>
</dbReference>
<dbReference type="EMBL" id="JAUDZG010000003">
    <property type="protein sequence ID" value="KAK3307525.1"/>
    <property type="molecule type" value="Genomic_DNA"/>
</dbReference>
<dbReference type="RefSeq" id="XP_062723305.1">
    <property type="nucleotide sequence ID" value="XM_062865763.1"/>
</dbReference>
<dbReference type="AlphaFoldDB" id="A0AAJ0GXH0"/>
<dbReference type="PANTHER" id="PTHR46035:SF1">
    <property type="entry name" value="TETRATRICOPEPTIDE REPEAT PROTEIN 4"/>
    <property type="match status" value="1"/>
</dbReference>
<dbReference type="Proteomes" id="UP001273166">
    <property type="component" value="Unassembled WGS sequence"/>
</dbReference>